<dbReference type="EMBL" id="LWHQ01000015">
    <property type="protein sequence ID" value="OAS25745.1"/>
    <property type="molecule type" value="Genomic_DNA"/>
</dbReference>
<feature type="domain" description="PRC-barrel" evidence="2">
    <location>
        <begin position="46"/>
        <end position="120"/>
    </location>
</feature>
<sequence>MPTDLPGRDLSQGSAAPNERPLREPGSMELDPSGDGVALDETRRLIASNKVEGTAVYDRKGEHLGSVYNFMVDKVSGQVAYAVLSFGGFLGFGEHYHPVPWKSLTYDVRLGGYVIDIDADTLAGAPRHGPDEDPFADPSYGGRLDDYYGGRAPTI</sequence>
<dbReference type="Pfam" id="PF05239">
    <property type="entry name" value="PRC"/>
    <property type="match status" value="1"/>
</dbReference>
<protein>
    <submittedName>
        <fullName evidence="3">Photosystem reaction center subunit H</fullName>
    </submittedName>
</protein>
<feature type="region of interest" description="Disordered" evidence="1">
    <location>
        <begin position="1"/>
        <end position="35"/>
    </location>
</feature>
<dbReference type="PANTHER" id="PTHR36505:SF1">
    <property type="entry name" value="BLR1072 PROTEIN"/>
    <property type="match status" value="1"/>
</dbReference>
<name>A0A179SFU9_9HYPH</name>
<evidence type="ECO:0000256" key="1">
    <source>
        <dbReference type="SAM" id="MobiDB-lite"/>
    </source>
</evidence>
<dbReference type="InterPro" id="IPR027275">
    <property type="entry name" value="PRC-brl_dom"/>
</dbReference>
<comment type="caution">
    <text evidence="3">The sequence shown here is derived from an EMBL/GenBank/DDBJ whole genome shotgun (WGS) entry which is preliminary data.</text>
</comment>
<dbReference type="SUPFAM" id="SSF50346">
    <property type="entry name" value="PRC-barrel domain"/>
    <property type="match status" value="1"/>
</dbReference>
<dbReference type="RefSeq" id="WP_048435856.1">
    <property type="nucleotide sequence ID" value="NZ_LWHQ01000015.1"/>
</dbReference>
<reference evidence="3 4" key="1">
    <citation type="submission" date="2016-04" db="EMBL/GenBank/DDBJ databases">
        <authorList>
            <person name="Evans L.H."/>
            <person name="Alamgir A."/>
            <person name="Owens N."/>
            <person name="Weber N.D."/>
            <person name="Virtaneva K."/>
            <person name="Barbian K."/>
            <person name="Babar A."/>
            <person name="Rosenke K."/>
        </authorList>
    </citation>
    <scope>NUCLEOTIDE SEQUENCE [LARGE SCALE GENOMIC DNA]</scope>
    <source>
        <strain evidence="3 4">PMB02</strain>
    </source>
</reference>
<dbReference type="STRING" id="427683.A5481_07850"/>
<gene>
    <name evidence="3" type="ORF">A5481_07850</name>
</gene>
<evidence type="ECO:0000313" key="4">
    <source>
        <dbReference type="Proteomes" id="UP000078316"/>
    </source>
</evidence>
<dbReference type="InterPro" id="IPR011033">
    <property type="entry name" value="PRC_barrel-like_sf"/>
</dbReference>
<evidence type="ECO:0000313" key="3">
    <source>
        <dbReference type="EMBL" id="OAS25745.1"/>
    </source>
</evidence>
<dbReference type="Proteomes" id="UP000078316">
    <property type="component" value="Unassembled WGS sequence"/>
</dbReference>
<organism evidence="3 4">
    <name type="scientific">Methylobacterium platani</name>
    <dbReference type="NCBI Taxonomy" id="427683"/>
    <lineage>
        <taxon>Bacteria</taxon>
        <taxon>Pseudomonadati</taxon>
        <taxon>Pseudomonadota</taxon>
        <taxon>Alphaproteobacteria</taxon>
        <taxon>Hyphomicrobiales</taxon>
        <taxon>Methylobacteriaceae</taxon>
        <taxon>Methylobacterium</taxon>
    </lineage>
</organism>
<feature type="region of interest" description="Disordered" evidence="1">
    <location>
        <begin position="123"/>
        <end position="144"/>
    </location>
</feature>
<proteinExistence type="predicted"/>
<dbReference type="AlphaFoldDB" id="A0A179SFU9"/>
<dbReference type="PANTHER" id="PTHR36505">
    <property type="entry name" value="BLR1072 PROTEIN"/>
    <property type="match status" value="1"/>
</dbReference>
<dbReference type="Gene3D" id="2.30.30.240">
    <property type="entry name" value="PRC-barrel domain"/>
    <property type="match status" value="1"/>
</dbReference>
<dbReference type="OrthoDB" id="7274881at2"/>
<accession>A0A179SFU9</accession>
<evidence type="ECO:0000259" key="2">
    <source>
        <dbReference type="Pfam" id="PF05239"/>
    </source>
</evidence>